<evidence type="ECO:0000313" key="4">
    <source>
        <dbReference type="EMBL" id="CAB4626625.1"/>
    </source>
</evidence>
<dbReference type="Gene3D" id="3.40.50.10900">
    <property type="entry name" value="PAC-like subunit"/>
    <property type="match status" value="1"/>
</dbReference>
<dbReference type="Pfam" id="PF09754">
    <property type="entry name" value="PAC2"/>
    <property type="match status" value="1"/>
</dbReference>
<dbReference type="PANTHER" id="PTHR35610:SF7">
    <property type="entry name" value="3-ISOPROPYLMALATE DEHYDRATASE"/>
    <property type="match status" value="1"/>
</dbReference>
<dbReference type="InterPro" id="IPR019151">
    <property type="entry name" value="Proteasome_assmbl_chaperone_2"/>
</dbReference>
<feature type="region of interest" description="Disordered" evidence="1">
    <location>
        <begin position="254"/>
        <end position="306"/>
    </location>
</feature>
<dbReference type="EMBL" id="CAFBQJ010000017">
    <property type="protein sequence ID" value="CAB5045022.1"/>
    <property type="molecule type" value="Genomic_DNA"/>
</dbReference>
<dbReference type="EMBL" id="CAFBRX010000093">
    <property type="protein sequence ID" value="CAB5125507.1"/>
    <property type="molecule type" value="Genomic_DNA"/>
</dbReference>
<organism evidence="4">
    <name type="scientific">freshwater metagenome</name>
    <dbReference type="NCBI Taxonomy" id="449393"/>
    <lineage>
        <taxon>unclassified sequences</taxon>
        <taxon>metagenomes</taxon>
        <taxon>ecological metagenomes</taxon>
    </lineage>
</organism>
<protein>
    <submittedName>
        <fullName evidence="4">Unannotated protein</fullName>
    </submittedName>
</protein>
<gene>
    <name evidence="2" type="ORF">UFOPK1421_00927</name>
    <name evidence="3" type="ORF">UFOPK1820_00075</name>
    <name evidence="4" type="ORF">UFOPK1960_00428</name>
    <name evidence="5" type="ORF">UFOPK2921_00317</name>
    <name evidence="6" type="ORF">UFOPK4275_00184</name>
    <name evidence="7" type="ORF">UFOPK4422_00971</name>
</gene>
<proteinExistence type="predicted"/>
<dbReference type="AlphaFoldDB" id="A0A6J6IQ78"/>
<dbReference type="InterPro" id="IPR008492">
    <property type="entry name" value="Rv2714-like"/>
</dbReference>
<accession>A0A6J6IQ78</accession>
<name>A0A6J6IQ78_9ZZZZ</name>
<dbReference type="InterPro" id="IPR038389">
    <property type="entry name" value="PSMG2_sf"/>
</dbReference>
<dbReference type="EMBL" id="CAEZZV010000025">
    <property type="protein sequence ID" value="CAB4772090.1"/>
    <property type="molecule type" value="Genomic_DNA"/>
</dbReference>
<feature type="compositionally biased region" description="Acidic residues" evidence="1">
    <location>
        <begin position="256"/>
        <end position="275"/>
    </location>
</feature>
<dbReference type="PIRSF" id="PIRSF028754">
    <property type="entry name" value="UCP028754"/>
    <property type="match status" value="1"/>
</dbReference>
<dbReference type="PANTHER" id="PTHR35610">
    <property type="entry name" value="3-ISOPROPYLMALATE DEHYDRATASE-RELATED"/>
    <property type="match status" value="1"/>
</dbReference>
<dbReference type="EMBL" id="CAEZVL010000044">
    <property type="protein sequence ID" value="CAB4626625.1"/>
    <property type="molecule type" value="Genomic_DNA"/>
</dbReference>
<dbReference type="EMBL" id="CAEZUK010000005">
    <property type="protein sequence ID" value="CAB4589636.1"/>
    <property type="molecule type" value="Genomic_DNA"/>
</dbReference>
<evidence type="ECO:0000256" key="1">
    <source>
        <dbReference type="SAM" id="MobiDB-lite"/>
    </source>
</evidence>
<dbReference type="SUPFAM" id="SSF159659">
    <property type="entry name" value="Cgl1923-like"/>
    <property type="match status" value="1"/>
</dbReference>
<evidence type="ECO:0000313" key="5">
    <source>
        <dbReference type="EMBL" id="CAB4772090.1"/>
    </source>
</evidence>
<evidence type="ECO:0000313" key="2">
    <source>
        <dbReference type="EMBL" id="CAB4545539.1"/>
    </source>
</evidence>
<dbReference type="EMBL" id="CAEZSL010000092">
    <property type="protein sequence ID" value="CAB4545539.1"/>
    <property type="molecule type" value="Genomic_DNA"/>
</dbReference>
<evidence type="ECO:0000313" key="7">
    <source>
        <dbReference type="EMBL" id="CAB5125507.1"/>
    </source>
</evidence>
<evidence type="ECO:0000313" key="6">
    <source>
        <dbReference type="EMBL" id="CAB5045022.1"/>
    </source>
</evidence>
<evidence type="ECO:0000313" key="3">
    <source>
        <dbReference type="EMBL" id="CAB4589636.1"/>
    </source>
</evidence>
<sequence>MADLEHIRWIRRPELSRPHVIAAFTGWNDAADAASTAVKHLVETMGAAPLAEINPEEFTDFATIRPHVRLDNDSARHIVWPTVSLWSVTSGDVDLIFVLGPEPALRWKLFCQQIIGVAEEYKASSFVSLGALLADVPHRRSTQVLGTATDQNLIDLHDLQRSRYEGPTGIVGVLNDAAHAAGFSTASLWAAVPAYAAQVPSPKAAAALIERLAEIVGCDSPTMKLDAQSEVYEEQIDEIISSDPSMSRYIERLENSGDDDDYDEDEDEYDDDDDTLFGVSPDQLRFDGMDDAPPMSGPLPDEPVDSDALMEEVERFLRSQSED</sequence>
<reference evidence="4" key="1">
    <citation type="submission" date="2020-05" db="EMBL/GenBank/DDBJ databases">
        <authorList>
            <person name="Chiriac C."/>
            <person name="Salcher M."/>
            <person name="Ghai R."/>
            <person name="Kavagutti S V."/>
        </authorList>
    </citation>
    <scope>NUCLEOTIDE SEQUENCE</scope>
</reference>